<dbReference type="RefSeq" id="XP_007768366.1">
    <property type="nucleotide sequence ID" value="XM_007770176.1"/>
</dbReference>
<keyword evidence="4" id="KW-0547">Nucleotide-binding</keyword>
<dbReference type="GO" id="GO:0008841">
    <property type="term" value="F:dihydrofolate synthase activity"/>
    <property type="evidence" value="ECO:0007669"/>
    <property type="project" value="TreeGrafter"/>
</dbReference>
<name>A0A5M3MP20_CONPW</name>
<dbReference type="PANTHER" id="PTHR11136">
    <property type="entry name" value="FOLYLPOLYGLUTAMATE SYNTHASE-RELATED"/>
    <property type="match status" value="1"/>
</dbReference>
<dbReference type="Proteomes" id="UP000053558">
    <property type="component" value="Unassembled WGS sequence"/>
</dbReference>
<dbReference type="OrthoDB" id="5212574at2759"/>
<dbReference type="Gene3D" id="3.40.1190.10">
    <property type="entry name" value="Mur-like, catalytic domain"/>
    <property type="match status" value="1"/>
</dbReference>
<dbReference type="GeneID" id="19198449"/>
<sequence>MSIDLSLDRIRRLASQLPTYTRPTCHIAGTNGKGSVSCLLSSVLRSSGFSIGRFNSPHLVSIHDCITIDDTPVDVESYKNARRIVEGADHEHNTAATRFELLTLTALWLFEHKKVDVVVLEVGMGGRLDATNVIHDDCVLVSALASVDLDHQAFLGDTVDKIAREKAGIARRGKPFVMGVQKHAEVEAVVREVAEVAGARFTTAKKAAKRAWDVSLDGVEHSIKSLLPLHGEHQFDNLGLSLTIVSELIALSLPLDFQSKISEQAIRQGLRTAVWPGRLSFHRMTLPSNAQIIVLADGAHNPSSSETLAAYISEVLSLSQASSALPTIHISFIIALSDSPPKTPLQTIRPLFPPRAPMQTGVSVKVAALRFTPPDDMPWVKSVAPSRIHDAVNTVMPSAKTWTADDDAIPSENHLLEALEWCTPEDALSGEQHLTVVAGSLYLVADLYRFIGTGGV</sequence>
<protein>
    <submittedName>
        <fullName evidence="7">Mur ligase</fullName>
    </submittedName>
</protein>
<dbReference type="EMBL" id="JH711578">
    <property type="protein sequence ID" value="EIW80909.1"/>
    <property type="molecule type" value="Genomic_DNA"/>
</dbReference>
<dbReference type="InterPro" id="IPR018109">
    <property type="entry name" value="Folylpolyglutamate_synth_CS"/>
</dbReference>
<dbReference type="SUPFAM" id="SSF53623">
    <property type="entry name" value="MurD-like peptide ligases, catalytic domain"/>
    <property type="match status" value="1"/>
</dbReference>
<dbReference type="PANTHER" id="PTHR11136:SF0">
    <property type="entry name" value="DIHYDROFOLATE SYNTHETASE-RELATED"/>
    <property type="match status" value="1"/>
</dbReference>
<dbReference type="GO" id="GO:0005524">
    <property type="term" value="F:ATP binding"/>
    <property type="evidence" value="ECO:0007669"/>
    <property type="project" value="UniProtKB-KW"/>
</dbReference>
<dbReference type="InterPro" id="IPR036565">
    <property type="entry name" value="Mur-like_cat_sf"/>
</dbReference>
<proteinExistence type="inferred from homology"/>
<gene>
    <name evidence="7" type="ORF">CONPUDRAFT_103921</name>
</gene>
<accession>A0A5M3MP20</accession>
<evidence type="ECO:0000256" key="4">
    <source>
        <dbReference type="ARBA" id="ARBA00022741"/>
    </source>
</evidence>
<dbReference type="InterPro" id="IPR036615">
    <property type="entry name" value="Mur_ligase_C_dom_sf"/>
</dbReference>
<dbReference type="NCBIfam" id="TIGR01499">
    <property type="entry name" value="folC"/>
    <property type="match status" value="1"/>
</dbReference>
<dbReference type="SUPFAM" id="SSF53244">
    <property type="entry name" value="MurD-like peptide ligases, peptide-binding domain"/>
    <property type="match status" value="1"/>
</dbReference>
<evidence type="ECO:0000256" key="5">
    <source>
        <dbReference type="ARBA" id="ARBA00022840"/>
    </source>
</evidence>
<evidence type="ECO:0000256" key="1">
    <source>
        <dbReference type="ARBA" id="ARBA00008276"/>
    </source>
</evidence>
<keyword evidence="8" id="KW-1185">Reference proteome</keyword>
<evidence type="ECO:0000256" key="2">
    <source>
        <dbReference type="ARBA" id="ARBA00022598"/>
    </source>
</evidence>
<reference evidence="8" key="1">
    <citation type="journal article" date="2012" name="Science">
        <title>The Paleozoic origin of enzymatic lignin decomposition reconstructed from 31 fungal genomes.</title>
        <authorList>
            <person name="Floudas D."/>
            <person name="Binder M."/>
            <person name="Riley R."/>
            <person name="Barry K."/>
            <person name="Blanchette R.A."/>
            <person name="Henrissat B."/>
            <person name="Martinez A.T."/>
            <person name="Otillar R."/>
            <person name="Spatafora J.W."/>
            <person name="Yadav J.S."/>
            <person name="Aerts A."/>
            <person name="Benoit I."/>
            <person name="Boyd A."/>
            <person name="Carlson A."/>
            <person name="Copeland A."/>
            <person name="Coutinho P.M."/>
            <person name="de Vries R.P."/>
            <person name="Ferreira P."/>
            <person name="Findley K."/>
            <person name="Foster B."/>
            <person name="Gaskell J."/>
            <person name="Glotzer D."/>
            <person name="Gorecki P."/>
            <person name="Heitman J."/>
            <person name="Hesse C."/>
            <person name="Hori C."/>
            <person name="Igarashi K."/>
            <person name="Jurgens J.A."/>
            <person name="Kallen N."/>
            <person name="Kersten P."/>
            <person name="Kohler A."/>
            <person name="Kuees U."/>
            <person name="Kumar T.K.A."/>
            <person name="Kuo A."/>
            <person name="LaButti K."/>
            <person name="Larrondo L.F."/>
            <person name="Lindquist E."/>
            <person name="Ling A."/>
            <person name="Lombard V."/>
            <person name="Lucas S."/>
            <person name="Lundell T."/>
            <person name="Martin R."/>
            <person name="McLaughlin D.J."/>
            <person name="Morgenstern I."/>
            <person name="Morin E."/>
            <person name="Murat C."/>
            <person name="Nagy L.G."/>
            <person name="Nolan M."/>
            <person name="Ohm R.A."/>
            <person name="Patyshakuliyeva A."/>
            <person name="Rokas A."/>
            <person name="Ruiz-Duenas F.J."/>
            <person name="Sabat G."/>
            <person name="Salamov A."/>
            <person name="Samejima M."/>
            <person name="Schmutz J."/>
            <person name="Slot J.C."/>
            <person name="St John F."/>
            <person name="Stenlid J."/>
            <person name="Sun H."/>
            <person name="Sun S."/>
            <person name="Syed K."/>
            <person name="Tsang A."/>
            <person name="Wiebenga A."/>
            <person name="Young D."/>
            <person name="Pisabarro A."/>
            <person name="Eastwood D.C."/>
            <person name="Martin F."/>
            <person name="Cullen D."/>
            <person name="Grigoriev I.V."/>
            <person name="Hibbett D.S."/>
        </authorList>
    </citation>
    <scope>NUCLEOTIDE SEQUENCE [LARGE SCALE GENOMIC DNA]</scope>
    <source>
        <strain evidence="8">RWD-64-598 SS2</strain>
    </source>
</reference>
<dbReference type="OMA" id="SIHDRIC"/>
<dbReference type="GO" id="GO:0005739">
    <property type="term" value="C:mitochondrion"/>
    <property type="evidence" value="ECO:0007669"/>
    <property type="project" value="TreeGrafter"/>
</dbReference>
<dbReference type="UniPathway" id="UPA00850"/>
<keyword evidence="6" id="KW-0460">Magnesium</keyword>
<dbReference type="GO" id="GO:0004326">
    <property type="term" value="F:tetrahydrofolylpolyglutamate synthase activity"/>
    <property type="evidence" value="ECO:0007669"/>
    <property type="project" value="InterPro"/>
</dbReference>
<evidence type="ECO:0000256" key="3">
    <source>
        <dbReference type="ARBA" id="ARBA00022723"/>
    </source>
</evidence>
<evidence type="ECO:0000313" key="8">
    <source>
        <dbReference type="Proteomes" id="UP000053558"/>
    </source>
</evidence>
<evidence type="ECO:0000256" key="6">
    <source>
        <dbReference type="ARBA" id="ARBA00022842"/>
    </source>
</evidence>
<keyword evidence="3" id="KW-0479">Metal-binding</keyword>
<evidence type="ECO:0000313" key="7">
    <source>
        <dbReference type="EMBL" id="EIW80909.1"/>
    </source>
</evidence>
<keyword evidence="2 7" id="KW-0436">Ligase</keyword>
<dbReference type="Gene3D" id="3.90.190.20">
    <property type="entry name" value="Mur ligase, C-terminal domain"/>
    <property type="match status" value="1"/>
</dbReference>
<dbReference type="GO" id="GO:0046872">
    <property type="term" value="F:metal ion binding"/>
    <property type="evidence" value="ECO:0007669"/>
    <property type="project" value="UniProtKB-KW"/>
</dbReference>
<dbReference type="AlphaFoldDB" id="A0A5M3MP20"/>
<keyword evidence="5" id="KW-0067">ATP-binding</keyword>
<comment type="similarity">
    <text evidence="1">Belongs to the folylpolyglutamate synthase family.</text>
</comment>
<organism evidence="7 8">
    <name type="scientific">Coniophora puteana (strain RWD-64-598)</name>
    <name type="common">Brown rot fungus</name>
    <dbReference type="NCBI Taxonomy" id="741705"/>
    <lineage>
        <taxon>Eukaryota</taxon>
        <taxon>Fungi</taxon>
        <taxon>Dikarya</taxon>
        <taxon>Basidiomycota</taxon>
        <taxon>Agaricomycotina</taxon>
        <taxon>Agaricomycetes</taxon>
        <taxon>Agaricomycetidae</taxon>
        <taxon>Boletales</taxon>
        <taxon>Coniophorineae</taxon>
        <taxon>Coniophoraceae</taxon>
        <taxon>Coniophora</taxon>
    </lineage>
</organism>
<dbReference type="InterPro" id="IPR001645">
    <property type="entry name" value="Folylpolyglutamate_synth"/>
</dbReference>
<dbReference type="PROSITE" id="PS01012">
    <property type="entry name" value="FOLYLPOLYGLU_SYNT_2"/>
    <property type="match status" value="1"/>
</dbReference>
<dbReference type="GO" id="GO:0005829">
    <property type="term" value="C:cytosol"/>
    <property type="evidence" value="ECO:0007669"/>
    <property type="project" value="TreeGrafter"/>
</dbReference>
<dbReference type="KEGG" id="cput:CONPUDRAFT_103921"/>
<comment type="caution">
    <text evidence="7">The sequence shown here is derived from an EMBL/GenBank/DDBJ whole genome shotgun (WGS) entry which is preliminary data.</text>
</comment>